<dbReference type="InterPro" id="IPR013785">
    <property type="entry name" value="Aldolase_TIM"/>
</dbReference>
<reference evidence="4 5" key="1">
    <citation type="submission" date="2020-08" db="EMBL/GenBank/DDBJ databases">
        <title>A Genomic Blueprint of the Chicken Gut Microbiome.</title>
        <authorList>
            <person name="Gilroy R."/>
            <person name="Ravi A."/>
            <person name="Getino M."/>
            <person name="Pursley I."/>
            <person name="Horton D.L."/>
            <person name="Alikhan N.-F."/>
            <person name="Baker D."/>
            <person name="Gharbi K."/>
            <person name="Hall N."/>
            <person name="Watson M."/>
            <person name="Adriaenssens E.M."/>
            <person name="Foster-Nyarko E."/>
            <person name="Jarju S."/>
            <person name="Secka A."/>
            <person name="Antonio M."/>
            <person name="Oren A."/>
            <person name="Chaudhuri R."/>
            <person name="La Ragione R.M."/>
            <person name="Hildebrand F."/>
            <person name="Pallen M.J."/>
        </authorList>
    </citation>
    <scope>NUCLEOTIDE SEQUENCE [LARGE SCALE GENOMIC DNA]</scope>
    <source>
        <strain evidence="4 5">Sa2CUA8</strain>
    </source>
</reference>
<dbReference type="EMBL" id="JACSQE010000018">
    <property type="protein sequence ID" value="MBD8000493.1"/>
    <property type="molecule type" value="Genomic_DNA"/>
</dbReference>
<sequence>MTSPTPFTGLLAYPITPLGADGLPALGTLTRVVQDAVRAGADGVTVLASSGAGTSFAPEERAAVVGAAVRAAHDAGPGPSGQHVPVHVAVAAPSTTEVVRHAVAAQAGGAHGLVLTPFAYTPLVDAEVVALFETVAAETDLPVCFYNRPVQNGYDVTPEVLAHLARTTRLRGLKDPAGRTDVGARLDAVRAAVAREPFAVGLSGDLAMTEGAFTTLPASDAWHTGVAALVPDEYVVMRRAHVDRRPLDAVVERSWLLALVRELGRLRPVAGLHALAGLLGVPTGPPRGPVLATPPEQTAGLRAVLARRPAAVPGSRVPSPADTGTGTAR</sequence>
<keyword evidence="1 2" id="KW-0456">Lyase</keyword>
<comment type="similarity">
    <text evidence="2">Belongs to the DapA family.</text>
</comment>
<keyword evidence="5" id="KW-1185">Reference proteome</keyword>
<dbReference type="Proteomes" id="UP000633601">
    <property type="component" value="Unassembled WGS sequence"/>
</dbReference>
<dbReference type="Gene3D" id="3.20.20.70">
    <property type="entry name" value="Aldolase class I"/>
    <property type="match status" value="1"/>
</dbReference>
<protein>
    <submittedName>
        <fullName evidence="4">Dihydrodipicolinate synthase family protein</fullName>
    </submittedName>
</protein>
<dbReference type="PRINTS" id="PR00146">
    <property type="entry name" value="DHPICSNTHASE"/>
</dbReference>
<gene>
    <name evidence="4" type="ORF">H9640_18255</name>
</gene>
<feature type="region of interest" description="Disordered" evidence="3">
    <location>
        <begin position="309"/>
        <end position="329"/>
    </location>
</feature>
<organism evidence="4 5">
    <name type="scientific">Oerskovia gallyi</name>
    <dbReference type="NCBI Taxonomy" id="2762226"/>
    <lineage>
        <taxon>Bacteria</taxon>
        <taxon>Bacillati</taxon>
        <taxon>Actinomycetota</taxon>
        <taxon>Actinomycetes</taxon>
        <taxon>Micrococcales</taxon>
        <taxon>Cellulomonadaceae</taxon>
        <taxon>Oerskovia</taxon>
    </lineage>
</organism>
<accession>A0ABR8V6T5</accession>
<evidence type="ECO:0000256" key="1">
    <source>
        <dbReference type="ARBA" id="ARBA00023239"/>
    </source>
</evidence>
<dbReference type="PIRSF" id="PIRSF001365">
    <property type="entry name" value="DHDPS"/>
    <property type="match status" value="1"/>
</dbReference>
<name>A0ABR8V6T5_9CELL</name>
<dbReference type="Pfam" id="PF00701">
    <property type="entry name" value="DHDPS"/>
    <property type="match status" value="1"/>
</dbReference>
<dbReference type="PANTHER" id="PTHR12128:SF72">
    <property type="entry name" value="DIHYDRODIPICOLINATE SYNTHASE"/>
    <property type="match status" value="1"/>
</dbReference>
<evidence type="ECO:0000256" key="3">
    <source>
        <dbReference type="SAM" id="MobiDB-lite"/>
    </source>
</evidence>
<dbReference type="InterPro" id="IPR002220">
    <property type="entry name" value="DapA-like"/>
</dbReference>
<dbReference type="SUPFAM" id="SSF51569">
    <property type="entry name" value="Aldolase"/>
    <property type="match status" value="1"/>
</dbReference>
<dbReference type="SMART" id="SM01130">
    <property type="entry name" value="DHDPS"/>
    <property type="match status" value="1"/>
</dbReference>
<comment type="caution">
    <text evidence="4">The sequence shown here is derived from an EMBL/GenBank/DDBJ whole genome shotgun (WGS) entry which is preliminary data.</text>
</comment>
<dbReference type="RefSeq" id="WP_191792197.1">
    <property type="nucleotide sequence ID" value="NZ_JACSQE010000018.1"/>
</dbReference>
<evidence type="ECO:0000313" key="5">
    <source>
        <dbReference type="Proteomes" id="UP000633601"/>
    </source>
</evidence>
<evidence type="ECO:0000313" key="4">
    <source>
        <dbReference type="EMBL" id="MBD8000493.1"/>
    </source>
</evidence>
<evidence type="ECO:0000256" key="2">
    <source>
        <dbReference type="PIRNR" id="PIRNR001365"/>
    </source>
</evidence>
<dbReference type="CDD" id="cd00408">
    <property type="entry name" value="DHDPS-like"/>
    <property type="match status" value="1"/>
</dbReference>
<proteinExistence type="inferred from homology"/>
<dbReference type="PANTHER" id="PTHR12128">
    <property type="entry name" value="DIHYDRODIPICOLINATE SYNTHASE"/>
    <property type="match status" value="1"/>
</dbReference>